<sequence length="495" mass="56801">MQLFSTVLKIDGKMTKADFIRLVIEWNQTSPYPENVIPNLSWNGEYSMRCGTDTLWLEIEELKQQVVAVRYEKQDADGVVWDTDYVMNFKEMKMAIRLDRSYLEEALKVDPAFSTPHFITMLIQKKYLKKDNGLDVLRTPLLVNEENAAVVTDFLQGKKRYRLPLVLIAKTADGTNPVDVKRLAGRLKGAAHVLVWADTHFRESLREACPKLHFPPGCIDIYFPNQAVGQRRYLYRQGQEKRLLEKVVATVIQYANAQLIDPLYTWAGVNNAIYQERYLNSRAEYEAIEKERRDALHQLLTLQSQREDIREQALADAKKEADKILDGFDEDMQKLQAENAQLHSQVERLEYENQGLRAKINSNPKTPALSMGTEDDFYPGEIKDLLLKTLSEKLESLPKHTRRYDVVKDIIDSNDYQKISEQRAAKVKALLSSYRGMTQKVAKGLKEVGFEITHDGGHYKTIYYGDDRYIVVHAATPSDGRAGKNNAADTIKKVF</sequence>
<evidence type="ECO:0000256" key="1">
    <source>
        <dbReference type="SAM" id="Coils"/>
    </source>
</evidence>
<proteinExistence type="predicted"/>
<accession>A0A848ETD0</accession>
<evidence type="ECO:0000313" key="2">
    <source>
        <dbReference type="EMBL" id="NMK38737.1"/>
    </source>
</evidence>
<dbReference type="AlphaFoldDB" id="A0A848ETD0"/>
<feature type="coiled-coil region" evidence="1">
    <location>
        <begin position="271"/>
        <end position="359"/>
    </location>
</feature>
<organism evidence="2 3">
    <name type="scientific">Megasphaera elsdenii</name>
    <dbReference type="NCBI Taxonomy" id="907"/>
    <lineage>
        <taxon>Bacteria</taxon>
        <taxon>Bacillati</taxon>
        <taxon>Bacillota</taxon>
        <taxon>Negativicutes</taxon>
        <taxon>Veillonellales</taxon>
        <taxon>Veillonellaceae</taxon>
        <taxon>Megasphaera</taxon>
    </lineage>
</organism>
<evidence type="ECO:0000313" key="3">
    <source>
        <dbReference type="Proteomes" id="UP000536773"/>
    </source>
</evidence>
<name>A0A848ETD0_MEGEL</name>
<keyword evidence="1" id="KW-0175">Coiled coil</keyword>
<dbReference type="EMBL" id="JABBJH010000005">
    <property type="protein sequence ID" value="NMK38737.1"/>
    <property type="molecule type" value="Genomic_DNA"/>
</dbReference>
<dbReference type="Proteomes" id="UP000536773">
    <property type="component" value="Unassembled WGS sequence"/>
</dbReference>
<reference evidence="2 3" key="1">
    <citation type="submission" date="2020-04" db="EMBL/GenBank/DDBJ databases">
        <authorList>
            <person name="Hitch T.C.A."/>
            <person name="Wylensek D."/>
            <person name="Clavel T."/>
        </authorList>
    </citation>
    <scope>NUCLEOTIDE SEQUENCE [LARGE SCALE GENOMIC DNA]</scope>
    <source>
        <strain evidence="2 3">WCA-386-APC-2A</strain>
    </source>
</reference>
<comment type="caution">
    <text evidence="2">The sequence shown here is derived from an EMBL/GenBank/DDBJ whole genome shotgun (WGS) entry which is preliminary data.</text>
</comment>
<protein>
    <submittedName>
        <fullName evidence="2">Uncharacterized protein</fullName>
    </submittedName>
</protein>
<gene>
    <name evidence="2" type="ORF">HG933_05005</name>
</gene>